<dbReference type="Pfam" id="PF13847">
    <property type="entry name" value="Methyltransf_31"/>
    <property type="match status" value="1"/>
</dbReference>
<dbReference type="PANTHER" id="PTHR43861">
    <property type="entry name" value="TRANS-ACONITATE 2-METHYLTRANSFERASE-RELATED"/>
    <property type="match status" value="1"/>
</dbReference>
<dbReference type="Gene3D" id="3.40.50.150">
    <property type="entry name" value="Vaccinia Virus protein VP39"/>
    <property type="match status" value="1"/>
</dbReference>
<dbReference type="SUPFAM" id="SSF53335">
    <property type="entry name" value="S-adenosyl-L-methionine-dependent methyltransferases"/>
    <property type="match status" value="1"/>
</dbReference>
<keyword evidence="3" id="KW-1185">Reference proteome</keyword>
<organism evidence="2 3">
    <name type="scientific">Ophiobolus disseminans</name>
    <dbReference type="NCBI Taxonomy" id="1469910"/>
    <lineage>
        <taxon>Eukaryota</taxon>
        <taxon>Fungi</taxon>
        <taxon>Dikarya</taxon>
        <taxon>Ascomycota</taxon>
        <taxon>Pezizomycotina</taxon>
        <taxon>Dothideomycetes</taxon>
        <taxon>Pleosporomycetidae</taxon>
        <taxon>Pleosporales</taxon>
        <taxon>Pleosporineae</taxon>
        <taxon>Phaeosphaeriaceae</taxon>
        <taxon>Ophiobolus</taxon>
    </lineage>
</organism>
<dbReference type="InterPro" id="IPR029063">
    <property type="entry name" value="SAM-dependent_MTases_sf"/>
</dbReference>
<gene>
    <name evidence="2" type="ORF">CC86DRAFT_357336</name>
</gene>
<evidence type="ECO:0000259" key="1">
    <source>
        <dbReference type="Pfam" id="PF13847"/>
    </source>
</evidence>
<dbReference type="PANTHER" id="PTHR43861:SF1">
    <property type="entry name" value="TRANS-ACONITATE 2-METHYLTRANSFERASE"/>
    <property type="match status" value="1"/>
</dbReference>
<feature type="domain" description="Methyltransferase" evidence="1">
    <location>
        <begin position="40"/>
        <end position="151"/>
    </location>
</feature>
<dbReference type="EMBL" id="MU006234">
    <property type="protein sequence ID" value="KAF2822469.1"/>
    <property type="molecule type" value="Genomic_DNA"/>
</dbReference>
<keyword evidence="2" id="KW-0808">Transferase</keyword>
<accession>A0A6A6ZPF5</accession>
<name>A0A6A6ZPF5_9PLEO</name>
<keyword evidence="2" id="KW-0489">Methyltransferase</keyword>
<dbReference type="AlphaFoldDB" id="A0A6A6ZPF5"/>
<dbReference type="OrthoDB" id="3647at2759"/>
<proteinExistence type="predicted"/>
<reference evidence="2" key="1">
    <citation type="journal article" date="2020" name="Stud. Mycol.">
        <title>101 Dothideomycetes genomes: a test case for predicting lifestyles and emergence of pathogens.</title>
        <authorList>
            <person name="Haridas S."/>
            <person name="Albert R."/>
            <person name="Binder M."/>
            <person name="Bloem J."/>
            <person name="Labutti K."/>
            <person name="Salamov A."/>
            <person name="Andreopoulos B."/>
            <person name="Baker S."/>
            <person name="Barry K."/>
            <person name="Bills G."/>
            <person name="Bluhm B."/>
            <person name="Cannon C."/>
            <person name="Castanera R."/>
            <person name="Culley D."/>
            <person name="Daum C."/>
            <person name="Ezra D."/>
            <person name="Gonzalez J."/>
            <person name="Henrissat B."/>
            <person name="Kuo A."/>
            <person name="Liang C."/>
            <person name="Lipzen A."/>
            <person name="Lutzoni F."/>
            <person name="Magnuson J."/>
            <person name="Mondo S."/>
            <person name="Nolan M."/>
            <person name="Ohm R."/>
            <person name="Pangilinan J."/>
            <person name="Park H.-J."/>
            <person name="Ramirez L."/>
            <person name="Alfaro M."/>
            <person name="Sun H."/>
            <person name="Tritt A."/>
            <person name="Yoshinaga Y."/>
            <person name="Zwiers L.-H."/>
            <person name="Turgeon B."/>
            <person name="Goodwin S."/>
            <person name="Spatafora J."/>
            <person name="Crous P."/>
            <person name="Grigoriev I."/>
        </authorList>
    </citation>
    <scope>NUCLEOTIDE SEQUENCE</scope>
    <source>
        <strain evidence="2">CBS 113818</strain>
    </source>
</reference>
<sequence length="257" mass="28694">MTSTQNTQYDKIGTKYNAIKVLPSVEPEEPSVRKALGDIEGKKCLDLACGTGKTTHLLARLGASSVLGYDISSSMVDGARSLYPVLEYPNLTFDVRDCSVPAQMQHDAQFDVVFAGWFLNYAGTESELTNMFRVIEQNLAPAGKFVGVTTNVHDLQMLQPKIDFYGLDILVLDPAYVAPDTGVEVGIKARVVVKGDTPFSFDVFQFRKEVYERCAKEAGLKLKWCELMLPDDERVEQGYWKRYIERPTFAVLEAVRG</sequence>
<dbReference type="GO" id="GO:0032259">
    <property type="term" value="P:methylation"/>
    <property type="evidence" value="ECO:0007669"/>
    <property type="project" value="UniProtKB-KW"/>
</dbReference>
<evidence type="ECO:0000313" key="2">
    <source>
        <dbReference type="EMBL" id="KAF2822469.1"/>
    </source>
</evidence>
<protein>
    <submittedName>
        <fullName evidence="2">S-adenosyl-L-methionine-dependent methyltransferase</fullName>
    </submittedName>
</protein>
<evidence type="ECO:0000313" key="3">
    <source>
        <dbReference type="Proteomes" id="UP000799424"/>
    </source>
</evidence>
<dbReference type="GO" id="GO:0008168">
    <property type="term" value="F:methyltransferase activity"/>
    <property type="evidence" value="ECO:0007669"/>
    <property type="project" value="UniProtKB-KW"/>
</dbReference>
<dbReference type="CDD" id="cd02440">
    <property type="entry name" value="AdoMet_MTases"/>
    <property type="match status" value="1"/>
</dbReference>
<dbReference type="Proteomes" id="UP000799424">
    <property type="component" value="Unassembled WGS sequence"/>
</dbReference>
<dbReference type="InterPro" id="IPR025714">
    <property type="entry name" value="Methyltranfer_dom"/>
</dbReference>